<dbReference type="EMBL" id="KQ947408">
    <property type="protein sequence ID" value="KUJ21109.1"/>
    <property type="molecule type" value="Genomic_DNA"/>
</dbReference>
<sequence>MGILYKDDEDIAQVSKSNTVSCDVPVQHPVPMFIIRRGKPKRSRRRSTWRSLPLYLSFSGLSDDADIARLLSPSTTTSPIPTIQHRTKIPLMSSNTDIDIPQSLPAPLSSAFGSGSLQGSHFLDNTTFSISIPEPHSFDTISNTGDWTFIQTPHHVSASSTPSSEPETWILIDDS</sequence>
<proteinExistence type="predicted"/>
<dbReference type="AlphaFoldDB" id="A0A194XLZ9"/>
<dbReference type="RefSeq" id="XP_018075464.1">
    <property type="nucleotide sequence ID" value="XM_018207440.1"/>
</dbReference>
<organism evidence="1 2">
    <name type="scientific">Mollisia scopiformis</name>
    <name type="common">Conifer needle endophyte fungus</name>
    <name type="synonym">Phialocephala scopiformis</name>
    <dbReference type="NCBI Taxonomy" id="149040"/>
    <lineage>
        <taxon>Eukaryota</taxon>
        <taxon>Fungi</taxon>
        <taxon>Dikarya</taxon>
        <taxon>Ascomycota</taxon>
        <taxon>Pezizomycotina</taxon>
        <taxon>Leotiomycetes</taxon>
        <taxon>Helotiales</taxon>
        <taxon>Mollisiaceae</taxon>
        <taxon>Mollisia</taxon>
    </lineage>
</organism>
<dbReference type="Proteomes" id="UP000070700">
    <property type="component" value="Unassembled WGS sequence"/>
</dbReference>
<evidence type="ECO:0000313" key="1">
    <source>
        <dbReference type="EMBL" id="KUJ21109.1"/>
    </source>
</evidence>
<dbReference type="GeneID" id="28817166"/>
<dbReference type="KEGG" id="psco:LY89DRAFT_426969"/>
<dbReference type="InParanoid" id="A0A194XLZ9"/>
<protein>
    <submittedName>
        <fullName evidence="1">Uncharacterized protein</fullName>
    </submittedName>
</protein>
<keyword evidence="2" id="KW-1185">Reference proteome</keyword>
<accession>A0A194XLZ9</accession>
<evidence type="ECO:0000313" key="2">
    <source>
        <dbReference type="Proteomes" id="UP000070700"/>
    </source>
</evidence>
<reference evidence="1 2" key="1">
    <citation type="submission" date="2015-10" db="EMBL/GenBank/DDBJ databases">
        <title>Full genome of DAOMC 229536 Phialocephala scopiformis, a fungal endophyte of spruce producing the potent anti-insectan compound rugulosin.</title>
        <authorList>
            <consortium name="DOE Joint Genome Institute"/>
            <person name="Walker A.K."/>
            <person name="Frasz S.L."/>
            <person name="Seifert K.A."/>
            <person name="Miller J.D."/>
            <person name="Mondo S.J."/>
            <person name="Labutti K."/>
            <person name="Lipzen A."/>
            <person name="Dockter R."/>
            <person name="Kennedy M."/>
            <person name="Grigoriev I.V."/>
            <person name="Spatafora J.W."/>
        </authorList>
    </citation>
    <scope>NUCLEOTIDE SEQUENCE [LARGE SCALE GENOMIC DNA]</scope>
    <source>
        <strain evidence="1 2">CBS 120377</strain>
    </source>
</reference>
<name>A0A194XLZ9_MOLSC</name>
<gene>
    <name evidence="1" type="ORF">LY89DRAFT_426969</name>
</gene>